<organism evidence="2 3">
    <name type="scientific">Actinoplanes auranticolor</name>
    <dbReference type="NCBI Taxonomy" id="47988"/>
    <lineage>
        <taxon>Bacteria</taxon>
        <taxon>Bacillati</taxon>
        <taxon>Actinomycetota</taxon>
        <taxon>Actinomycetes</taxon>
        <taxon>Micromonosporales</taxon>
        <taxon>Micromonosporaceae</taxon>
        <taxon>Actinoplanes</taxon>
    </lineage>
</organism>
<feature type="transmembrane region" description="Helical" evidence="1">
    <location>
        <begin position="87"/>
        <end position="108"/>
    </location>
</feature>
<evidence type="ECO:0000313" key="3">
    <source>
        <dbReference type="Proteomes" id="UP000681340"/>
    </source>
</evidence>
<reference evidence="2" key="1">
    <citation type="submission" date="2021-03" db="EMBL/GenBank/DDBJ databases">
        <title>Whole genome shotgun sequence of Actinoplanes auranticolor NBRC 12245.</title>
        <authorList>
            <person name="Komaki H."/>
            <person name="Tamura T."/>
        </authorList>
    </citation>
    <scope>NUCLEOTIDE SEQUENCE</scope>
    <source>
        <strain evidence="2">NBRC 12245</strain>
    </source>
</reference>
<comment type="caution">
    <text evidence="2">The sequence shown here is derived from an EMBL/GenBank/DDBJ whole genome shotgun (WGS) entry which is preliminary data.</text>
</comment>
<keyword evidence="3" id="KW-1185">Reference proteome</keyword>
<dbReference type="EMBL" id="BOQL01000004">
    <property type="protein sequence ID" value="GIM63404.1"/>
    <property type="molecule type" value="Genomic_DNA"/>
</dbReference>
<name>A0A919VI73_9ACTN</name>
<accession>A0A919VI73</accession>
<dbReference type="AlphaFoldDB" id="A0A919VI73"/>
<keyword evidence="1" id="KW-0472">Membrane</keyword>
<keyword evidence="1" id="KW-0812">Transmembrane</keyword>
<sequence>MSLVSDPPHSWSVRPRRWWLATLLAVAPYLVVLAHFRWFPQDDWAWIVGVDATGVPYAPYGTPALYLVTAQILITAGLAVARRPRPWALWFLLGALAGATAVLVTMIVDAQGWRP</sequence>
<gene>
    <name evidence="2" type="ORF">Aau02nite_03800</name>
</gene>
<feature type="transmembrane region" description="Helical" evidence="1">
    <location>
        <begin position="60"/>
        <end position="80"/>
    </location>
</feature>
<dbReference type="Proteomes" id="UP000681340">
    <property type="component" value="Unassembled WGS sequence"/>
</dbReference>
<keyword evidence="1" id="KW-1133">Transmembrane helix</keyword>
<protein>
    <submittedName>
        <fullName evidence="2">Uncharacterized protein</fullName>
    </submittedName>
</protein>
<evidence type="ECO:0000256" key="1">
    <source>
        <dbReference type="SAM" id="Phobius"/>
    </source>
</evidence>
<evidence type="ECO:0000313" key="2">
    <source>
        <dbReference type="EMBL" id="GIM63404.1"/>
    </source>
</evidence>
<proteinExistence type="predicted"/>
<feature type="transmembrane region" description="Helical" evidence="1">
    <location>
        <begin position="18"/>
        <end position="40"/>
    </location>
</feature>